<dbReference type="AlphaFoldDB" id="A0AAD5VR67"/>
<comment type="caution">
    <text evidence="4">The sequence shown here is derived from an EMBL/GenBank/DDBJ whole genome shotgun (WGS) entry which is preliminary data.</text>
</comment>
<dbReference type="Gene3D" id="1.20.1170.10">
    <property type="match status" value="1"/>
</dbReference>
<dbReference type="SUPFAM" id="SSF58100">
    <property type="entry name" value="Bacterial hemolysins"/>
    <property type="match status" value="1"/>
</dbReference>
<dbReference type="Proteomes" id="UP001213000">
    <property type="component" value="Unassembled WGS sequence"/>
</dbReference>
<evidence type="ECO:0000256" key="1">
    <source>
        <dbReference type="SAM" id="Coils"/>
    </source>
</evidence>
<keyword evidence="5" id="KW-1185">Reference proteome</keyword>
<gene>
    <name evidence="4" type="ORF">NP233_g6330</name>
</gene>
<reference evidence="4" key="1">
    <citation type="submission" date="2022-07" db="EMBL/GenBank/DDBJ databases">
        <title>Genome Sequence of Leucocoprinus birnbaumii.</title>
        <authorList>
            <person name="Buettner E."/>
        </authorList>
    </citation>
    <scope>NUCLEOTIDE SEQUENCE</scope>
    <source>
        <strain evidence="4">VT141</strain>
    </source>
</reference>
<evidence type="ECO:0000256" key="2">
    <source>
        <dbReference type="SAM" id="Phobius"/>
    </source>
</evidence>
<dbReference type="Pfam" id="PF20151">
    <property type="entry name" value="DUF6533"/>
    <property type="match status" value="1"/>
</dbReference>
<proteinExistence type="predicted"/>
<feature type="transmembrane region" description="Helical" evidence="2">
    <location>
        <begin position="154"/>
        <end position="177"/>
    </location>
</feature>
<name>A0AAD5VR67_9AGAR</name>
<protein>
    <recommendedName>
        <fullName evidence="3">DUF6533 domain-containing protein</fullName>
    </recommendedName>
</protein>
<accession>A0AAD5VR67</accession>
<feature type="transmembrane region" description="Helical" evidence="2">
    <location>
        <begin position="484"/>
        <end position="505"/>
    </location>
</feature>
<feature type="transmembrane region" description="Helical" evidence="2">
    <location>
        <begin position="60"/>
        <end position="81"/>
    </location>
</feature>
<keyword evidence="2" id="KW-1133">Transmembrane helix</keyword>
<keyword evidence="2" id="KW-0812">Transmembrane</keyword>
<dbReference type="EMBL" id="JANIEX010000409">
    <property type="protein sequence ID" value="KAJ3567490.1"/>
    <property type="molecule type" value="Genomic_DNA"/>
</dbReference>
<dbReference type="InterPro" id="IPR045340">
    <property type="entry name" value="DUF6533"/>
</dbReference>
<keyword evidence="1" id="KW-0175">Coiled coil</keyword>
<evidence type="ECO:0000313" key="4">
    <source>
        <dbReference type="EMBL" id="KAJ3567490.1"/>
    </source>
</evidence>
<sequence length="665" mass="74804">MADQGDSTQLQLYYASFVESSIINTYIYSAAFTILAYDVFYLMPQEVKYIHKSLRSRMSFIYFIIRIAAWVDVAFTFHTYYTAFLSRKVCSFQKRFSGSTSDGSTYCFLPQLQWCIVGVGFNQLMSRLLIPITMKVLLVIRLRAAWGNGRIVSVMLYMLMGAEFLIGLVVVIFAIYVDFKGVGGGSPIPGCGYTGDDIPTLLGIFNKLEGAFIACLELQILSESGVEESSKSSLPIQRVQPGTNETSERIQNDAWAFMPDKDAGQQVRKVFTDEIKVLGDNTKKADEAFERVRVGLGGIDAKKYIGKDGKPIRKFQGEWAEYQKRWRDLIRKSCDFATAAEVHLRDFVDVIIPVVEEVESTDDLRDAKWALDAFLKDCAPHRDDIQRTQDSAANYSEGFTDLCHRLAEFKGMFDEFANQHKNTPDAPDIKTQEELIQDLKAEVRQYQWKVGFDAVASIISSVGRSGHLIPGISGALAVCAFSPYTIFTLLLTGSFIALGLGYIGLVQSDQFCETAIAMNATLKHLHPEVRVDPMRFDPDRWCDGYSTDLEGYEKLCAAKNRLQDAKYELKRMQRHLDQLDQLHAALDDHKTDIEAICDCLKEFSKIWSSVAHDAQFIRGALDKAFQDGARSKKVLLAHVSLIKNSYTMLADTLYLYSTQISIPTA</sequence>
<evidence type="ECO:0000313" key="5">
    <source>
        <dbReference type="Proteomes" id="UP001213000"/>
    </source>
</evidence>
<feature type="transmembrane region" description="Helical" evidence="2">
    <location>
        <begin position="12"/>
        <end position="40"/>
    </location>
</feature>
<feature type="domain" description="DUF6533" evidence="3">
    <location>
        <begin position="26"/>
        <end position="68"/>
    </location>
</feature>
<evidence type="ECO:0000259" key="3">
    <source>
        <dbReference type="Pfam" id="PF20151"/>
    </source>
</evidence>
<feature type="coiled-coil region" evidence="1">
    <location>
        <begin position="562"/>
        <end position="592"/>
    </location>
</feature>
<organism evidence="4 5">
    <name type="scientific">Leucocoprinus birnbaumii</name>
    <dbReference type="NCBI Taxonomy" id="56174"/>
    <lineage>
        <taxon>Eukaryota</taxon>
        <taxon>Fungi</taxon>
        <taxon>Dikarya</taxon>
        <taxon>Basidiomycota</taxon>
        <taxon>Agaricomycotina</taxon>
        <taxon>Agaricomycetes</taxon>
        <taxon>Agaricomycetidae</taxon>
        <taxon>Agaricales</taxon>
        <taxon>Agaricineae</taxon>
        <taxon>Agaricaceae</taxon>
        <taxon>Leucocoprinus</taxon>
    </lineage>
</organism>
<keyword evidence="2" id="KW-0472">Membrane</keyword>